<dbReference type="PROSITE" id="PS00138">
    <property type="entry name" value="SUBTILASE_SER"/>
    <property type="match status" value="1"/>
</dbReference>
<organism evidence="20 21">
    <name type="scientific">Geosmithia morbida</name>
    <dbReference type="NCBI Taxonomy" id="1094350"/>
    <lineage>
        <taxon>Eukaryota</taxon>
        <taxon>Fungi</taxon>
        <taxon>Dikarya</taxon>
        <taxon>Ascomycota</taxon>
        <taxon>Pezizomycotina</taxon>
        <taxon>Sordariomycetes</taxon>
        <taxon>Hypocreomycetidae</taxon>
        <taxon>Hypocreales</taxon>
        <taxon>Bionectriaceae</taxon>
        <taxon>Geosmithia</taxon>
    </lineage>
</organism>
<keyword evidence="21" id="KW-1185">Reference proteome</keyword>
<proteinExistence type="inferred from homology"/>
<accession>A0A9P4YNV0</accession>
<keyword evidence="9 18" id="KW-0732">Signal</keyword>
<keyword evidence="13" id="KW-0843">Virulence</keyword>
<dbReference type="GO" id="GO:0006508">
    <property type="term" value="P:proteolysis"/>
    <property type="evidence" value="ECO:0007669"/>
    <property type="project" value="UniProtKB-KW"/>
</dbReference>
<dbReference type="InterPro" id="IPR015366">
    <property type="entry name" value="S53_propep"/>
</dbReference>
<dbReference type="InterPro" id="IPR007751">
    <property type="entry name" value="DUF676_lipase-like"/>
</dbReference>
<dbReference type="SMART" id="SM00944">
    <property type="entry name" value="Pro-kuma_activ"/>
    <property type="match status" value="1"/>
</dbReference>
<evidence type="ECO:0000256" key="4">
    <source>
        <dbReference type="ARBA" id="ARBA00007920"/>
    </source>
</evidence>
<keyword evidence="8 16" id="KW-0479">Metal-binding</keyword>
<feature type="domain" description="Peptidase S53" evidence="19">
    <location>
        <begin position="195"/>
        <end position="582"/>
    </location>
</feature>
<evidence type="ECO:0000256" key="14">
    <source>
        <dbReference type="ARBA" id="ARBA00023145"/>
    </source>
</evidence>
<dbReference type="SUPFAM" id="SSF53474">
    <property type="entry name" value="alpha/beta-Hydrolases"/>
    <property type="match status" value="1"/>
</dbReference>
<dbReference type="GO" id="GO:0004252">
    <property type="term" value="F:serine-type endopeptidase activity"/>
    <property type="evidence" value="ECO:0007669"/>
    <property type="project" value="UniProtKB-UniRule"/>
</dbReference>
<protein>
    <recommendedName>
        <fullName evidence="5">tripeptidyl-peptidase II</fullName>
        <ecNumber evidence="5">3.4.14.10</ecNumber>
    </recommendedName>
</protein>
<dbReference type="Pfam" id="PF05057">
    <property type="entry name" value="DUF676"/>
    <property type="match status" value="1"/>
</dbReference>
<feature type="transmembrane region" description="Helical" evidence="17">
    <location>
        <begin position="843"/>
        <end position="864"/>
    </location>
</feature>
<dbReference type="Pfam" id="PF00082">
    <property type="entry name" value="Peptidase_S8"/>
    <property type="match status" value="1"/>
</dbReference>
<dbReference type="GO" id="GO:0008240">
    <property type="term" value="F:tripeptidyl-peptidase activity"/>
    <property type="evidence" value="ECO:0007669"/>
    <property type="project" value="UniProtKB-EC"/>
</dbReference>
<evidence type="ECO:0000256" key="15">
    <source>
        <dbReference type="ARBA" id="ARBA00023180"/>
    </source>
</evidence>
<dbReference type="PANTHER" id="PTHR14218:SF10">
    <property type="entry name" value="PEPTIDASE S53 DOMAIN-CONTAINING PROTEIN"/>
    <property type="match status" value="1"/>
</dbReference>
<feature type="binding site" evidence="16">
    <location>
        <position position="528"/>
    </location>
    <ligand>
        <name>Ca(2+)</name>
        <dbReference type="ChEBI" id="CHEBI:29108"/>
    </ligand>
</feature>
<comment type="similarity">
    <text evidence="4">Belongs to the putative lipase ROG1 family.</text>
</comment>
<feature type="active site" description="Charge relay system" evidence="16">
    <location>
        <position position="269"/>
    </location>
</feature>
<dbReference type="PROSITE" id="PS51695">
    <property type="entry name" value="SEDOLISIN"/>
    <property type="match status" value="1"/>
</dbReference>
<dbReference type="SUPFAM" id="SSF52743">
    <property type="entry name" value="Subtilisin-like"/>
    <property type="match status" value="1"/>
</dbReference>
<dbReference type="SUPFAM" id="SSF54897">
    <property type="entry name" value="Protease propeptides/inhibitors"/>
    <property type="match status" value="1"/>
</dbReference>
<comment type="function">
    <text evidence="2">Secreted tripeptidyl-peptidase which degrades proteins at acidic pHs and is involved in virulence.</text>
</comment>
<comment type="subcellular location">
    <subcellularLocation>
        <location evidence="3">Secreted</location>
        <location evidence="3">Extracellular space</location>
    </subcellularLocation>
</comment>
<evidence type="ECO:0000256" key="1">
    <source>
        <dbReference type="ARBA" id="ARBA00001910"/>
    </source>
</evidence>
<comment type="catalytic activity">
    <reaction evidence="1">
        <text>Release of an N-terminal tripeptide from a polypeptide.</text>
        <dbReference type="EC" id="3.4.14.10"/>
    </reaction>
</comment>
<keyword evidence="14" id="KW-0865">Zymogen</keyword>
<evidence type="ECO:0000256" key="8">
    <source>
        <dbReference type="ARBA" id="ARBA00022723"/>
    </source>
</evidence>
<dbReference type="Pfam" id="PF09286">
    <property type="entry name" value="Pro-kuma_activ"/>
    <property type="match status" value="1"/>
</dbReference>
<dbReference type="GO" id="GO:0046872">
    <property type="term" value="F:metal ion binding"/>
    <property type="evidence" value="ECO:0007669"/>
    <property type="project" value="UniProtKB-UniRule"/>
</dbReference>
<evidence type="ECO:0000256" key="9">
    <source>
        <dbReference type="ARBA" id="ARBA00022729"/>
    </source>
</evidence>
<feature type="binding site" evidence="16">
    <location>
        <position position="529"/>
    </location>
    <ligand>
        <name>Ca(2+)</name>
        <dbReference type="ChEBI" id="CHEBI:29108"/>
    </ligand>
</feature>
<dbReference type="EMBL" id="JAANYQ010000019">
    <property type="protein sequence ID" value="KAF4120000.1"/>
    <property type="molecule type" value="Genomic_DNA"/>
</dbReference>
<dbReference type="OrthoDB" id="273452at2759"/>
<evidence type="ECO:0000256" key="6">
    <source>
        <dbReference type="ARBA" id="ARBA00022525"/>
    </source>
</evidence>
<sequence length="1017" mass="111750">MVRLPCLVVLAGMAAVAGAATHPPVASDATSSRDLVDTYIGLDPEDRGQLDRVLCQVSDPNHPDYGNHLSREEAKALLQPPPEAFRSVKRWLLDEGVSPEHIEDRGQWVRARVPARVKSATSSSSRRGLPLSEASMPEHVRRYISVVRPMGTPPDGQRKAKSFSSSLAARRKVDAPMFAERAFSVEVNLTACVETLTPACIRAIYYMDEPPAETHPKGLFGVPGFLEQTVQFDDFDEFNHLYAPYVKSNITVELVNGGVNPQGNYASGEANMDIQYAVAMAYDVPVQFISVGGGLWDFNPDLDIPEATDTDYVEPYLEFAEYLLDLPDEKLPQVISISYGMNEQVMPRENALKTCEMFGQLGTRGVSILVASGDVGPGAGCQSNDGTNTTIFIAQFPASCPYVTAVGATEGNSPETAVYFTGGGFSNLWARPAWQDDVVKSYLDVHGQEWSAYYNSSGRAYPDVAAFGLGHKTVNHGEVEDGGGTSASTPVVAAIVARLNNERFLRGQPALGFLNPWIYGKGKAGFTDIVAGSSVGCEGTSRANLPAPAIPGAGFAAVEGWDPATGVGTPRYDQLKEIALEGHPKAQHLCVLVHGLWGNPDHLNNIAKNLRAKYGRDELYLLLAKRNTGSFTYDGIERGGERVCAELEEEIRLIEAQGGKITKLSIIGYSLGGLVSRYAVGLLHAKGFLDKVECMNFTTFATPHLGVRTPLKGWHNHIWNVMGARTLAMSGRQLFMIDKFRDTERPLLAILADPKSIFMSGLRRFRRHTLYTNIVNDRSAVYYTTAIEKTDIYKNPETLKLRYVPGCEPVIIDMASPVVPLPESKTAATTWESGLYAIKMLPFALKLIFFMPVGVVAFLINSVIQTVRSSNRVRLHEGGKAGINVDEYRFPLLIKGLRDEVQQAFEALNNSQDNEYLAIDDDEVDDDAADAQATAEEQLSRMRKERRMSIPTQPTLALTAAQFHAIDSLNTLGWRKYPVWIHRNAHSHAALIVRMDRETFAEGWIVLNHFVESEFLV</sequence>
<feature type="active site" description="Charge relay system" evidence="16">
    <location>
        <position position="486"/>
    </location>
</feature>
<keyword evidence="17" id="KW-0472">Membrane</keyword>
<evidence type="ECO:0000256" key="10">
    <source>
        <dbReference type="ARBA" id="ARBA00022801"/>
    </source>
</evidence>
<keyword evidence="10 16" id="KW-0378">Hydrolase</keyword>
<evidence type="ECO:0000256" key="2">
    <source>
        <dbReference type="ARBA" id="ARBA00002451"/>
    </source>
</evidence>
<dbReference type="InterPro" id="IPR050819">
    <property type="entry name" value="Tripeptidyl-peptidase_I"/>
</dbReference>
<evidence type="ECO:0000259" key="19">
    <source>
        <dbReference type="PROSITE" id="PS51695"/>
    </source>
</evidence>
<name>A0A9P4YNV0_9HYPO</name>
<dbReference type="Gene3D" id="3.40.50.1820">
    <property type="entry name" value="alpha/beta hydrolase"/>
    <property type="match status" value="1"/>
</dbReference>
<dbReference type="GeneID" id="55969639"/>
<dbReference type="Proteomes" id="UP000749293">
    <property type="component" value="Unassembled WGS sequence"/>
</dbReference>
<evidence type="ECO:0000256" key="5">
    <source>
        <dbReference type="ARBA" id="ARBA00012462"/>
    </source>
</evidence>
<feature type="active site" description="Charge relay system" evidence="16">
    <location>
        <position position="273"/>
    </location>
</feature>
<evidence type="ECO:0000256" key="3">
    <source>
        <dbReference type="ARBA" id="ARBA00004239"/>
    </source>
</evidence>
<evidence type="ECO:0000256" key="7">
    <source>
        <dbReference type="ARBA" id="ARBA00022670"/>
    </source>
</evidence>
<dbReference type="GO" id="GO:0005576">
    <property type="term" value="C:extracellular region"/>
    <property type="evidence" value="ECO:0007669"/>
    <property type="project" value="UniProtKB-SubCell"/>
</dbReference>
<keyword evidence="6" id="KW-0964">Secreted</keyword>
<dbReference type="Gene3D" id="3.40.50.200">
    <property type="entry name" value="Peptidase S8/S53 domain"/>
    <property type="match status" value="1"/>
</dbReference>
<dbReference type="AlphaFoldDB" id="A0A9P4YNV0"/>
<dbReference type="PANTHER" id="PTHR14218">
    <property type="entry name" value="PROTEASE S8 TRIPEPTIDYL PEPTIDASE I CLN2"/>
    <property type="match status" value="1"/>
</dbReference>
<feature type="signal peptide" evidence="18">
    <location>
        <begin position="1"/>
        <end position="19"/>
    </location>
</feature>
<dbReference type="CDD" id="cd04056">
    <property type="entry name" value="Peptidases_S53"/>
    <property type="match status" value="1"/>
</dbReference>
<evidence type="ECO:0000256" key="16">
    <source>
        <dbReference type="PROSITE-ProRule" id="PRU01032"/>
    </source>
</evidence>
<evidence type="ECO:0000256" key="17">
    <source>
        <dbReference type="SAM" id="Phobius"/>
    </source>
</evidence>
<dbReference type="InterPro" id="IPR029058">
    <property type="entry name" value="AB_hydrolase_fold"/>
</dbReference>
<dbReference type="InterPro" id="IPR023828">
    <property type="entry name" value="Peptidase_S8_Ser-AS"/>
</dbReference>
<keyword evidence="12 16" id="KW-0106">Calcium</keyword>
<feature type="binding site" evidence="16">
    <location>
        <position position="562"/>
    </location>
    <ligand>
        <name>Ca(2+)</name>
        <dbReference type="ChEBI" id="CHEBI:29108"/>
    </ligand>
</feature>
<dbReference type="InterPro" id="IPR000209">
    <property type="entry name" value="Peptidase_S8/S53_dom"/>
</dbReference>
<dbReference type="CDD" id="cd11377">
    <property type="entry name" value="Pro-peptidase_S53"/>
    <property type="match status" value="1"/>
</dbReference>
<dbReference type="InterPro" id="IPR036852">
    <property type="entry name" value="Peptidase_S8/S53_dom_sf"/>
</dbReference>
<keyword evidence="17" id="KW-0812">Transmembrane</keyword>
<dbReference type="FunFam" id="3.40.50.200:FF:000015">
    <property type="entry name" value="Tripeptidyl peptidase A"/>
    <property type="match status" value="1"/>
</dbReference>
<keyword evidence="11 16" id="KW-0720">Serine protease</keyword>
<comment type="cofactor">
    <cofactor evidence="16">
        <name>Ca(2+)</name>
        <dbReference type="ChEBI" id="CHEBI:29108"/>
    </cofactor>
    <text evidence="16">Binds 1 Ca(2+) ion per subunit.</text>
</comment>
<reference evidence="20" key="1">
    <citation type="submission" date="2020-03" db="EMBL/GenBank/DDBJ databases">
        <title>Site-based positive gene gene selection in Geosmithia morbida across the United States reveals a broad range of putative effectors and factors for local host and environmental adapation.</title>
        <authorList>
            <person name="Onufrak A."/>
            <person name="Murdoch R.W."/>
            <person name="Gazis R."/>
            <person name="Huff M."/>
            <person name="Staton M."/>
            <person name="Klingeman W."/>
            <person name="Hadziabdic D."/>
        </authorList>
    </citation>
    <scope>NUCLEOTIDE SEQUENCE</scope>
    <source>
        <strain evidence="20">1262</strain>
    </source>
</reference>
<evidence type="ECO:0000256" key="18">
    <source>
        <dbReference type="SAM" id="SignalP"/>
    </source>
</evidence>
<comment type="caution">
    <text evidence="20">The sequence shown here is derived from an EMBL/GenBank/DDBJ whole genome shotgun (WGS) entry which is preliminary data.</text>
</comment>
<keyword evidence="7 16" id="KW-0645">Protease</keyword>
<dbReference type="EC" id="3.4.14.10" evidence="5"/>
<evidence type="ECO:0000256" key="11">
    <source>
        <dbReference type="ARBA" id="ARBA00022825"/>
    </source>
</evidence>
<feature type="binding site" evidence="16">
    <location>
        <position position="560"/>
    </location>
    <ligand>
        <name>Ca(2+)</name>
        <dbReference type="ChEBI" id="CHEBI:29108"/>
    </ligand>
</feature>
<keyword evidence="15" id="KW-0325">Glycoprotein</keyword>
<evidence type="ECO:0000256" key="13">
    <source>
        <dbReference type="ARBA" id="ARBA00023026"/>
    </source>
</evidence>
<dbReference type="RefSeq" id="XP_035318652.1">
    <property type="nucleotide sequence ID" value="XM_035465387.1"/>
</dbReference>
<evidence type="ECO:0000313" key="20">
    <source>
        <dbReference type="EMBL" id="KAF4120000.1"/>
    </source>
</evidence>
<keyword evidence="17" id="KW-1133">Transmembrane helix</keyword>
<gene>
    <name evidence="20" type="ORF">GMORB2_3411</name>
</gene>
<dbReference type="InterPro" id="IPR030400">
    <property type="entry name" value="Sedolisin_dom"/>
</dbReference>
<evidence type="ECO:0000256" key="12">
    <source>
        <dbReference type="ARBA" id="ARBA00022837"/>
    </source>
</evidence>
<evidence type="ECO:0000313" key="21">
    <source>
        <dbReference type="Proteomes" id="UP000749293"/>
    </source>
</evidence>
<feature type="chain" id="PRO_5040432651" description="tripeptidyl-peptidase II" evidence="18">
    <location>
        <begin position="20"/>
        <end position="1017"/>
    </location>
</feature>